<dbReference type="Gene3D" id="1.10.8.1050">
    <property type="entry name" value="Antitoxin VbhA-like"/>
    <property type="match status" value="1"/>
</dbReference>
<feature type="domain" description="Antitoxin VbhA" evidence="1">
    <location>
        <begin position="22"/>
        <end position="63"/>
    </location>
</feature>
<sequence>MKEGGTLMKTVPLISEQERARREEAVRFARNSVRLEGFILNQEAEALNRRYINGELTSVEHTAALLALAGLPVH</sequence>
<accession>A0A7Y0Q403</accession>
<dbReference type="AlphaFoldDB" id="A0A7Y0Q403"/>
<dbReference type="EMBL" id="JABBVZ010000084">
    <property type="protein sequence ID" value="NMP24107.1"/>
    <property type="molecule type" value="Genomic_DNA"/>
</dbReference>
<comment type="caution">
    <text evidence="2">The sequence shown here is derived from an EMBL/GenBank/DDBJ whole genome shotgun (WGS) entry which is preliminary data.</text>
</comment>
<dbReference type="CDD" id="cd11586">
    <property type="entry name" value="VbhA_like"/>
    <property type="match status" value="1"/>
</dbReference>
<proteinExistence type="predicted"/>
<organism evidence="2 3">
    <name type="scientific">Sulfobacillus harzensis</name>
    <dbReference type="NCBI Taxonomy" id="2729629"/>
    <lineage>
        <taxon>Bacteria</taxon>
        <taxon>Bacillati</taxon>
        <taxon>Bacillota</taxon>
        <taxon>Clostridia</taxon>
        <taxon>Eubacteriales</taxon>
        <taxon>Clostridiales Family XVII. Incertae Sedis</taxon>
        <taxon>Sulfobacillus</taxon>
    </lineage>
</organism>
<evidence type="ECO:0000259" key="1">
    <source>
        <dbReference type="Pfam" id="PF18495"/>
    </source>
</evidence>
<reference evidence="2 3" key="1">
    <citation type="submission" date="2020-04" db="EMBL/GenBank/DDBJ databases">
        <authorList>
            <person name="Zhang R."/>
            <person name="Schippers A."/>
        </authorList>
    </citation>
    <scope>NUCLEOTIDE SEQUENCE [LARGE SCALE GENOMIC DNA]</scope>
    <source>
        <strain evidence="2 3">DSM 109850</strain>
    </source>
</reference>
<gene>
    <name evidence="2" type="ORF">HIJ39_17385</name>
</gene>
<protein>
    <submittedName>
        <fullName evidence="2">Antitoxin VbhA family protein</fullName>
    </submittedName>
</protein>
<evidence type="ECO:0000313" key="3">
    <source>
        <dbReference type="Proteomes" id="UP000533476"/>
    </source>
</evidence>
<keyword evidence="3" id="KW-1185">Reference proteome</keyword>
<dbReference type="InterPro" id="IPR033788">
    <property type="entry name" value="VbhA-like"/>
</dbReference>
<name>A0A7Y0Q403_9FIRM</name>
<dbReference type="InterPro" id="IPR041535">
    <property type="entry name" value="VbhA"/>
</dbReference>
<dbReference type="InterPro" id="IPR043038">
    <property type="entry name" value="VbhA_sf"/>
</dbReference>
<dbReference type="Proteomes" id="UP000533476">
    <property type="component" value="Unassembled WGS sequence"/>
</dbReference>
<dbReference type="Pfam" id="PF18495">
    <property type="entry name" value="VbhA"/>
    <property type="match status" value="1"/>
</dbReference>
<evidence type="ECO:0000313" key="2">
    <source>
        <dbReference type="EMBL" id="NMP24107.1"/>
    </source>
</evidence>